<comment type="cofactor">
    <cofactor evidence="1">
        <name>Zn(2+)</name>
        <dbReference type="ChEBI" id="CHEBI:29105"/>
    </cofactor>
</comment>
<evidence type="ECO:0000256" key="5">
    <source>
        <dbReference type="ARBA" id="ARBA00022833"/>
    </source>
</evidence>
<feature type="signal peptide" evidence="7">
    <location>
        <begin position="1"/>
        <end position="18"/>
    </location>
</feature>
<dbReference type="EMBL" id="JBHRVA010000003">
    <property type="protein sequence ID" value="MFC3302897.1"/>
    <property type="molecule type" value="Genomic_DNA"/>
</dbReference>
<dbReference type="RefSeq" id="WP_229786149.1">
    <property type="nucleotide sequence ID" value="NZ_BMXU01000002.1"/>
</dbReference>
<evidence type="ECO:0000256" key="6">
    <source>
        <dbReference type="ARBA" id="ARBA00023049"/>
    </source>
</evidence>
<dbReference type="InterPro" id="IPR000834">
    <property type="entry name" value="Peptidase_M14"/>
</dbReference>
<reference evidence="10" key="1">
    <citation type="journal article" date="2019" name="Int. J. Syst. Evol. Microbiol.">
        <title>The Global Catalogue of Microorganisms (GCM) 10K type strain sequencing project: providing services to taxonomists for standard genome sequencing and annotation.</title>
        <authorList>
            <consortium name="The Broad Institute Genomics Platform"/>
            <consortium name="The Broad Institute Genome Sequencing Center for Infectious Disease"/>
            <person name="Wu L."/>
            <person name="Ma J."/>
        </authorList>
    </citation>
    <scope>NUCLEOTIDE SEQUENCE [LARGE SCALE GENOMIC DNA]</scope>
    <source>
        <strain evidence="10">KCTC 22245</strain>
    </source>
</reference>
<comment type="similarity">
    <text evidence="2">Belongs to the peptidase M14 family.</text>
</comment>
<organism evidence="9 10">
    <name type="scientific">Parvularcula lutaonensis</name>
    <dbReference type="NCBI Taxonomy" id="491923"/>
    <lineage>
        <taxon>Bacteria</taxon>
        <taxon>Pseudomonadati</taxon>
        <taxon>Pseudomonadota</taxon>
        <taxon>Alphaproteobacteria</taxon>
        <taxon>Parvularculales</taxon>
        <taxon>Parvularculaceae</taxon>
        <taxon>Parvularcula</taxon>
    </lineage>
</organism>
<dbReference type="PANTHER" id="PTHR11705">
    <property type="entry name" value="PROTEASE FAMILY M14 CARBOXYPEPTIDASE A,B"/>
    <property type="match status" value="1"/>
</dbReference>
<sequence>MRYLLAGLSASLIGIAHAAPIEDIRVPGIVYDADVQTPDEYLGHGLGDKPVRHDQLVGYLSGLAETSDRIKVETIGYTHERRPILFFTVTSPENHERLDEIKQRHLASLESGEEPKGDQPSIIWINYGVHGAESAGMDASIPTLYHFAAAQGDEVERQLDESVILIVAILNPDGHSRRADHVETFSSVVPVTDPAHAQHQLWVEARTNHYWFDLNRQWLLLTQPEAKAWTTKWQEWKPQVSGDFHEMGSQSTFYFHPGEPKRKNPLIPDEARDLTKNIADRHREFLDSEARLYFTEQGFDNFYIGKGSTYPQANGGLGILFEVGAARGGAIESPSGERSYADNIRTHFRTTLTTIQGTLDQQEEIAAYQRNFFQSALKEAEDDQTKAYVFTTNGDRTRRTRFLELLKSHDIKVHRLAEDIEIGGKTYAAALSFVVPMDQMQYRMVRGVFDRVTDFEENIFYDVSGWTLPLAYDVDYAPLKSRVARGEDAGRFNPDLLGAEVTEIEKPTASRPSEASYGYVFEWTDRNAAKALYRLLSEDVLVRVALEPFEVRGEEGLMNFEAGAVFVPMARQEVSKRTIHRMMQAIAQDEGVEIHAVTSGAGDVATASLGGGSFRPVEEPSVLLLFDDGLSRYDAGEVWHLLDFEMRMPVTLRRKDQLGGLDWSRYTHLVMVGGGNVALSDAATERVKQWVREEGGTVVALRQSAHWAQDTFLDAGKREKPADEQDADHQKKLRFNYAEMDVRDAEHVIGGAIVATDLDTTHPLGFGYGDRMLPALRNTTAVLDWPKGNPYAVVSAYPKEDVLLSGYVSEKRRGELADTPAVIAQPLGRGNIVLIADNPVFRGTFLGTNKLFLNAIFFADLMDAPSGDYAVEE</sequence>
<dbReference type="PANTHER" id="PTHR11705:SF143">
    <property type="entry name" value="SLL0236 PROTEIN"/>
    <property type="match status" value="1"/>
</dbReference>
<proteinExistence type="inferred from homology"/>
<evidence type="ECO:0000256" key="3">
    <source>
        <dbReference type="ARBA" id="ARBA00022670"/>
    </source>
</evidence>
<keyword evidence="7" id="KW-0732">Signal</keyword>
<evidence type="ECO:0000313" key="9">
    <source>
        <dbReference type="EMBL" id="MFC3302897.1"/>
    </source>
</evidence>
<dbReference type="Gene3D" id="3.40.50.880">
    <property type="match status" value="1"/>
</dbReference>
<dbReference type="InterPro" id="IPR029062">
    <property type="entry name" value="Class_I_gatase-like"/>
</dbReference>
<keyword evidence="4" id="KW-0378">Hydrolase</keyword>
<keyword evidence="6" id="KW-0482">Metalloprotease</keyword>
<evidence type="ECO:0000256" key="2">
    <source>
        <dbReference type="ARBA" id="ARBA00005988"/>
    </source>
</evidence>
<dbReference type="Gene3D" id="3.40.630.10">
    <property type="entry name" value="Zn peptidases"/>
    <property type="match status" value="1"/>
</dbReference>
<evidence type="ECO:0000256" key="7">
    <source>
        <dbReference type="SAM" id="SignalP"/>
    </source>
</evidence>
<comment type="caution">
    <text evidence="9">The sequence shown here is derived from an EMBL/GenBank/DDBJ whole genome shotgun (WGS) entry which is preliminary data.</text>
</comment>
<dbReference type="Proteomes" id="UP001595607">
    <property type="component" value="Unassembled WGS sequence"/>
</dbReference>
<evidence type="ECO:0000313" key="10">
    <source>
        <dbReference type="Proteomes" id="UP001595607"/>
    </source>
</evidence>
<dbReference type="SUPFAM" id="SSF52317">
    <property type="entry name" value="Class I glutamine amidotransferase-like"/>
    <property type="match status" value="1"/>
</dbReference>
<feature type="domain" description="Peptidase M14" evidence="8">
    <location>
        <begin position="59"/>
        <end position="226"/>
    </location>
</feature>
<evidence type="ECO:0000256" key="4">
    <source>
        <dbReference type="ARBA" id="ARBA00022801"/>
    </source>
</evidence>
<evidence type="ECO:0000259" key="8">
    <source>
        <dbReference type="Pfam" id="PF00246"/>
    </source>
</evidence>
<gene>
    <name evidence="9" type="ORF">ACFONP_09145</name>
</gene>
<evidence type="ECO:0000256" key="1">
    <source>
        <dbReference type="ARBA" id="ARBA00001947"/>
    </source>
</evidence>
<dbReference type="Pfam" id="PF00246">
    <property type="entry name" value="Peptidase_M14"/>
    <property type="match status" value="1"/>
</dbReference>
<dbReference type="GO" id="GO:0004180">
    <property type="term" value="F:carboxypeptidase activity"/>
    <property type="evidence" value="ECO:0007669"/>
    <property type="project" value="UniProtKB-KW"/>
</dbReference>
<keyword evidence="3" id="KW-0645">Protease</keyword>
<keyword evidence="10" id="KW-1185">Reference proteome</keyword>
<keyword evidence="5" id="KW-0862">Zinc</keyword>
<feature type="chain" id="PRO_5047027791" evidence="7">
    <location>
        <begin position="19"/>
        <end position="873"/>
    </location>
</feature>
<protein>
    <submittedName>
        <fullName evidence="9">M14 family zinc carboxypeptidase</fullName>
    </submittedName>
</protein>
<accession>A0ABV7MDP4</accession>
<dbReference type="SUPFAM" id="SSF53187">
    <property type="entry name" value="Zn-dependent exopeptidases"/>
    <property type="match status" value="1"/>
</dbReference>
<keyword evidence="9" id="KW-0121">Carboxypeptidase</keyword>
<name>A0ABV7MDP4_9PROT</name>